<keyword evidence="4" id="KW-1133">Transmembrane helix</keyword>
<gene>
    <name evidence="6" type="ORF">C2134_07740</name>
</gene>
<sequence>MSAPHKPTPYLHSRLATGLIVINMLALLAIGGNYLLSGLPRHLVNLLLFAGSLGLSWWLWQKVQRTFLLLDTLAKQLHLACSGELHHRSSRTRSMGEAGKVAWQLNDFLDLVETYFKEINTCFQEISKGNFSRRPLSQGLPGILASSLDSVDKAIQTMAENDGFVRRNRLSSQLAALGNPHLRQDLSGSQRDLSAISQSMDAVAGITRDNAAGARESLNSANELSGHLQTIAGSVASMDTASQMLAKEWHGIESSLADISAIADQTNLLALNAAIEAARAGEMGRGFAVVADEVRKLAERSKSTAHQVQEVLGSLSARIDDMQTQASAAGSVAGEVQASVEAFRQRFSSLAEQSDLVLRQVSDVQQKSQTSLQKVGHVIYKQSAYHAVEEAQAMAPSQELAPWIDGDGAALFGAAAVQPLRAPLQNLQQQVEAAVAAAAQSGQLDEAGIISKMQAMEQISVKLQNELDKLAAG</sequence>
<dbReference type="GO" id="GO:0006935">
    <property type="term" value="P:chemotaxis"/>
    <property type="evidence" value="ECO:0007669"/>
    <property type="project" value="InterPro"/>
</dbReference>
<dbReference type="Proteomes" id="UP000236416">
    <property type="component" value="Unassembled WGS sequence"/>
</dbReference>
<name>A0A2K4MQJ4_9NEIS</name>
<evidence type="ECO:0000256" key="4">
    <source>
        <dbReference type="SAM" id="Phobius"/>
    </source>
</evidence>
<protein>
    <submittedName>
        <fullName evidence="6">Chemotaxis protein</fullName>
    </submittedName>
</protein>
<feature type="transmembrane region" description="Helical" evidence="4">
    <location>
        <begin position="43"/>
        <end position="60"/>
    </location>
</feature>
<dbReference type="GO" id="GO:0016020">
    <property type="term" value="C:membrane"/>
    <property type="evidence" value="ECO:0007669"/>
    <property type="project" value="InterPro"/>
</dbReference>
<dbReference type="Gene3D" id="1.20.120.1530">
    <property type="match status" value="1"/>
</dbReference>
<evidence type="ECO:0000313" key="6">
    <source>
        <dbReference type="EMBL" id="POA99289.1"/>
    </source>
</evidence>
<dbReference type="GO" id="GO:0004888">
    <property type="term" value="F:transmembrane signaling receptor activity"/>
    <property type="evidence" value="ECO:0007669"/>
    <property type="project" value="InterPro"/>
</dbReference>
<accession>A0A2K4MQJ4</accession>
<comment type="caution">
    <text evidence="6">The sequence shown here is derived from an EMBL/GenBank/DDBJ whole genome shotgun (WGS) entry which is preliminary data.</text>
</comment>
<dbReference type="InterPro" id="IPR004090">
    <property type="entry name" value="Chemotax_Me-accpt_rcpt"/>
</dbReference>
<feature type="domain" description="Methyl-accepting transducer" evidence="5">
    <location>
        <begin position="193"/>
        <end position="369"/>
    </location>
</feature>
<evidence type="ECO:0000256" key="2">
    <source>
        <dbReference type="ARBA" id="ARBA00029447"/>
    </source>
</evidence>
<feature type="transmembrane region" description="Helical" evidence="4">
    <location>
        <begin position="15"/>
        <end position="36"/>
    </location>
</feature>
<organism evidence="6 7">
    <name type="scientific">Chromobacterium sinusclupearum</name>
    <dbReference type="NCBI Taxonomy" id="2077146"/>
    <lineage>
        <taxon>Bacteria</taxon>
        <taxon>Pseudomonadati</taxon>
        <taxon>Pseudomonadota</taxon>
        <taxon>Betaproteobacteria</taxon>
        <taxon>Neisseriales</taxon>
        <taxon>Chromobacteriaceae</taxon>
        <taxon>Chromobacterium</taxon>
    </lineage>
</organism>
<evidence type="ECO:0000313" key="7">
    <source>
        <dbReference type="Proteomes" id="UP000236416"/>
    </source>
</evidence>
<keyword evidence="4" id="KW-0472">Membrane</keyword>
<proteinExistence type="inferred from homology"/>
<dbReference type="SUPFAM" id="SSF58104">
    <property type="entry name" value="Methyl-accepting chemotaxis protein (MCP) signaling domain"/>
    <property type="match status" value="1"/>
</dbReference>
<dbReference type="SMART" id="SM00283">
    <property type="entry name" value="MA"/>
    <property type="match status" value="1"/>
</dbReference>
<dbReference type="InterPro" id="IPR004089">
    <property type="entry name" value="MCPsignal_dom"/>
</dbReference>
<evidence type="ECO:0000256" key="1">
    <source>
        <dbReference type="ARBA" id="ARBA00023224"/>
    </source>
</evidence>
<evidence type="ECO:0000259" key="5">
    <source>
        <dbReference type="PROSITE" id="PS50111"/>
    </source>
</evidence>
<dbReference type="PANTHER" id="PTHR32089:SF112">
    <property type="entry name" value="LYSOZYME-LIKE PROTEIN-RELATED"/>
    <property type="match status" value="1"/>
</dbReference>
<keyword evidence="1 3" id="KW-0807">Transducer</keyword>
<reference evidence="6 7" key="1">
    <citation type="submission" date="2018-01" db="EMBL/GenBank/DDBJ databases">
        <title>Genomic Sequence of Chromobacterium MWU13-2610 from wild cranberry bogs within the Cape Cod National Seashore.</title>
        <authorList>
            <person name="O'Hara-Hanley K."/>
            <person name="Soby S."/>
            <person name="Harrison A."/>
        </authorList>
    </citation>
    <scope>NUCLEOTIDE SEQUENCE [LARGE SCALE GENOMIC DNA]</scope>
    <source>
        <strain evidence="6 7">MWU13-2610</strain>
    </source>
</reference>
<evidence type="ECO:0000256" key="3">
    <source>
        <dbReference type="PROSITE-ProRule" id="PRU00284"/>
    </source>
</evidence>
<dbReference type="EMBL" id="PPTF01000023">
    <property type="protein sequence ID" value="POA99289.1"/>
    <property type="molecule type" value="Genomic_DNA"/>
</dbReference>
<dbReference type="PROSITE" id="PS50111">
    <property type="entry name" value="CHEMOTAXIS_TRANSDUC_2"/>
    <property type="match status" value="1"/>
</dbReference>
<comment type="similarity">
    <text evidence="2">Belongs to the methyl-accepting chemotaxis (MCP) protein family.</text>
</comment>
<keyword evidence="7" id="KW-1185">Reference proteome</keyword>
<dbReference type="RefSeq" id="WP_103318928.1">
    <property type="nucleotide sequence ID" value="NZ_PPTF01000023.1"/>
</dbReference>
<dbReference type="GO" id="GO:0007165">
    <property type="term" value="P:signal transduction"/>
    <property type="evidence" value="ECO:0007669"/>
    <property type="project" value="UniProtKB-KW"/>
</dbReference>
<dbReference type="PRINTS" id="PR00260">
    <property type="entry name" value="CHEMTRNSDUCR"/>
</dbReference>
<dbReference type="AlphaFoldDB" id="A0A2K4MQJ4"/>
<dbReference type="Pfam" id="PF00015">
    <property type="entry name" value="MCPsignal"/>
    <property type="match status" value="1"/>
</dbReference>
<keyword evidence="4" id="KW-0812">Transmembrane</keyword>
<dbReference type="Gene3D" id="1.10.287.950">
    <property type="entry name" value="Methyl-accepting chemotaxis protein"/>
    <property type="match status" value="1"/>
</dbReference>
<dbReference type="PANTHER" id="PTHR32089">
    <property type="entry name" value="METHYL-ACCEPTING CHEMOTAXIS PROTEIN MCPB"/>
    <property type="match status" value="1"/>
</dbReference>